<reference evidence="2 3" key="1">
    <citation type="journal article" date="2019" name="New Phytol.">
        <title>Comparative genomics reveals unique wood-decay strategies and fruiting body development in the Schizophyllaceae.</title>
        <authorList>
            <person name="Almasi E."/>
            <person name="Sahu N."/>
            <person name="Krizsan K."/>
            <person name="Balint B."/>
            <person name="Kovacs G.M."/>
            <person name="Kiss B."/>
            <person name="Cseklye J."/>
            <person name="Drula E."/>
            <person name="Henrissat B."/>
            <person name="Nagy I."/>
            <person name="Chovatia M."/>
            <person name="Adam C."/>
            <person name="LaButti K."/>
            <person name="Lipzen A."/>
            <person name="Riley R."/>
            <person name="Grigoriev I.V."/>
            <person name="Nagy L.G."/>
        </authorList>
    </citation>
    <scope>NUCLEOTIDE SEQUENCE [LARGE SCALE GENOMIC DNA]</scope>
    <source>
        <strain evidence="2 3">NL-1724</strain>
    </source>
</reference>
<dbReference type="EMBL" id="VDMD01000001">
    <property type="protein sequence ID" value="TRM70621.1"/>
    <property type="molecule type" value="Genomic_DNA"/>
</dbReference>
<dbReference type="AlphaFoldDB" id="A0A550D0R1"/>
<protein>
    <submittedName>
        <fullName evidence="2">Uncharacterized protein</fullName>
    </submittedName>
</protein>
<evidence type="ECO:0000313" key="3">
    <source>
        <dbReference type="Proteomes" id="UP000320762"/>
    </source>
</evidence>
<organism evidence="2 3">
    <name type="scientific">Schizophyllum amplum</name>
    <dbReference type="NCBI Taxonomy" id="97359"/>
    <lineage>
        <taxon>Eukaryota</taxon>
        <taxon>Fungi</taxon>
        <taxon>Dikarya</taxon>
        <taxon>Basidiomycota</taxon>
        <taxon>Agaricomycotina</taxon>
        <taxon>Agaricomycetes</taxon>
        <taxon>Agaricomycetidae</taxon>
        <taxon>Agaricales</taxon>
        <taxon>Schizophyllaceae</taxon>
        <taxon>Schizophyllum</taxon>
    </lineage>
</organism>
<feature type="compositionally biased region" description="Polar residues" evidence="1">
    <location>
        <begin position="280"/>
        <end position="290"/>
    </location>
</feature>
<comment type="caution">
    <text evidence="2">The sequence shown here is derived from an EMBL/GenBank/DDBJ whole genome shotgun (WGS) entry which is preliminary data.</text>
</comment>
<sequence>MASLPCNCPLKSLAGTEGRLGDALQEGDIVVVTASLFDPFYAALGTRKPLDTFRRTNGSTIIGTRYSAAGSLLSPTVNGAGASTIYDDCPDLADTPRSGKRRPAIILERSGDSHGHVEMSVCLMGTFDGVSATDIGDVFQGYITHIYTESMPDKKVGHIHSTPEWQGPSREQWVIPMAYMVTQHSTPPRWKVRRDGGGDTALAEEGYYIHKAALFRLRALERKTTASFDSAVAHNKSGQRSMFVDKLDSEYRRRHPTFRTGRRNQAKRAVPTHTKRFSISHPTPTAISAY</sequence>
<evidence type="ECO:0000256" key="1">
    <source>
        <dbReference type="SAM" id="MobiDB-lite"/>
    </source>
</evidence>
<proteinExistence type="predicted"/>
<feature type="region of interest" description="Disordered" evidence="1">
    <location>
        <begin position="260"/>
        <end position="290"/>
    </location>
</feature>
<gene>
    <name evidence="2" type="ORF">BD626DRAFT_478044</name>
</gene>
<accession>A0A550D0R1</accession>
<dbReference type="Proteomes" id="UP000320762">
    <property type="component" value="Unassembled WGS sequence"/>
</dbReference>
<keyword evidence="3" id="KW-1185">Reference proteome</keyword>
<name>A0A550D0R1_9AGAR</name>
<evidence type="ECO:0000313" key="2">
    <source>
        <dbReference type="EMBL" id="TRM70621.1"/>
    </source>
</evidence>